<evidence type="ECO:0000256" key="1">
    <source>
        <dbReference type="SAM" id="MobiDB-lite"/>
    </source>
</evidence>
<sequence>MSRGAGRPTGLVGRPGRMTRAIGGRSVAGSGHVCKVGKASEWIGGGMAAGVKGQLVCWTVFRRLSVHREFHVVAGQASHPPAHRPGSVCPRMLAVYICFSLHSLIRLHAGALCLRVKTSWLVSARQERFVSLFSHLQRAIFAYQGLAYQPMRPHRIRLHSVTLDNRSGHLDRPLRLPRHALFAWAAKLVLFASIVCRFPPRLALICRFHLTTARHGQLVYWAKIERHFFRLVTLA</sequence>
<reference evidence="2" key="1">
    <citation type="submission" date="2018-11" db="EMBL/GenBank/DDBJ databases">
        <authorList>
            <consortium name="Pathogen Informatics"/>
        </authorList>
    </citation>
    <scope>NUCLEOTIDE SEQUENCE</scope>
</reference>
<evidence type="ECO:0000313" key="3">
    <source>
        <dbReference type="Proteomes" id="UP000784294"/>
    </source>
</evidence>
<gene>
    <name evidence="2" type="ORF">PXEA_LOCUS18411</name>
</gene>
<name>A0A3S5BYU4_9PLAT</name>
<dbReference type="AlphaFoldDB" id="A0A3S5BYU4"/>
<accession>A0A3S5BYU4</accession>
<protein>
    <submittedName>
        <fullName evidence="2">Uncharacterized protein</fullName>
    </submittedName>
</protein>
<proteinExistence type="predicted"/>
<keyword evidence="3" id="KW-1185">Reference proteome</keyword>
<organism evidence="2 3">
    <name type="scientific">Protopolystoma xenopodis</name>
    <dbReference type="NCBI Taxonomy" id="117903"/>
    <lineage>
        <taxon>Eukaryota</taxon>
        <taxon>Metazoa</taxon>
        <taxon>Spiralia</taxon>
        <taxon>Lophotrochozoa</taxon>
        <taxon>Platyhelminthes</taxon>
        <taxon>Monogenea</taxon>
        <taxon>Polyopisthocotylea</taxon>
        <taxon>Polystomatidea</taxon>
        <taxon>Polystomatidae</taxon>
        <taxon>Protopolystoma</taxon>
    </lineage>
</organism>
<comment type="caution">
    <text evidence="2">The sequence shown here is derived from an EMBL/GenBank/DDBJ whole genome shotgun (WGS) entry which is preliminary data.</text>
</comment>
<evidence type="ECO:0000313" key="2">
    <source>
        <dbReference type="EMBL" id="VEL24971.1"/>
    </source>
</evidence>
<feature type="region of interest" description="Disordered" evidence="1">
    <location>
        <begin position="1"/>
        <end position="29"/>
    </location>
</feature>
<dbReference type="EMBL" id="CAAALY010070925">
    <property type="protein sequence ID" value="VEL24971.1"/>
    <property type="molecule type" value="Genomic_DNA"/>
</dbReference>
<dbReference type="Proteomes" id="UP000784294">
    <property type="component" value="Unassembled WGS sequence"/>
</dbReference>